<comment type="caution">
    <text evidence="2">The sequence shown here is derived from an EMBL/GenBank/DDBJ whole genome shotgun (WGS) entry which is preliminary data.</text>
</comment>
<sequence>MHMQTADVKAALRSRFCAPEWALFFEVADATGARHSRWADAVAMNLWPSRGLAIHGMEVKVTRSDWLRELKDPSKSAPVQRYCDHWWIVAPAGVLKDGELPPTWGHYEVKPEGTLREIVAAPKLESEPVTRQFVAALMRRASAADEDVVRVAVHAELARLREHDEKRIQREIERRTDELADLRKQIADIERCSGVEIGRWSNSEEIGRAVKAVLTTGALRSYGGIAALRKNAESILARCDEAMALFPTDDSDDEIDSDPVGASQ</sequence>
<gene>
    <name evidence="2" type="ORF">WJ33_36880</name>
</gene>
<dbReference type="AlphaFoldDB" id="A0A118HLK2"/>
<protein>
    <recommendedName>
        <fullName evidence="4">MmcB family DNA repair protein</fullName>
    </recommendedName>
</protein>
<evidence type="ECO:0000313" key="3">
    <source>
        <dbReference type="Proteomes" id="UP000064029"/>
    </source>
</evidence>
<evidence type="ECO:0008006" key="4">
    <source>
        <dbReference type="Google" id="ProtNLM"/>
    </source>
</evidence>
<name>A0A118HLK2_9BURK</name>
<accession>A0A118HLK2</accession>
<reference evidence="2 3" key="1">
    <citation type="submission" date="2015-11" db="EMBL/GenBank/DDBJ databases">
        <title>Expanding the genomic diversity of Burkholderia species for the development of highly accurate diagnostics.</title>
        <authorList>
            <person name="Sahl J."/>
            <person name="Keim P."/>
            <person name="Wagner D."/>
        </authorList>
    </citation>
    <scope>NUCLEOTIDE SEQUENCE [LARGE SCALE GENOMIC DNA]</scope>
    <source>
        <strain evidence="2 3">MSMB2036</strain>
    </source>
</reference>
<dbReference type="EMBL" id="LOXM01000255">
    <property type="protein sequence ID" value="KVG56405.1"/>
    <property type="molecule type" value="Genomic_DNA"/>
</dbReference>
<dbReference type="Proteomes" id="UP000064029">
    <property type="component" value="Unassembled WGS sequence"/>
</dbReference>
<proteinExistence type="predicted"/>
<feature type="coiled-coil region" evidence="1">
    <location>
        <begin position="165"/>
        <end position="192"/>
    </location>
</feature>
<organism evidence="2 3">
    <name type="scientific">Burkholderia ubonensis</name>
    <dbReference type="NCBI Taxonomy" id="101571"/>
    <lineage>
        <taxon>Bacteria</taxon>
        <taxon>Pseudomonadati</taxon>
        <taxon>Pseudomonadota</taxon>
        <taxon>Betaproteobacteria</taxon>
        <taxon>Burkholderiales</taxon>
        <taxon>Burkholderiaceae</taxon>
        <taxon>Burkholderia</taxon>
        <taxon>Burkholderia cepacia complex</taxon>
    </lineage>
</organism>
<keyword evidence="1" id="KW-0175">Coiled coil</keyword>
<evidence type="ECO:0000256" key="1">
    <source>
        <dbReference type="SAM" id="Coils"/>
    </source>
</evidence>
<evidence type="ECO:0000313" key="2">
    <source>
        <dbReference type="EMBL" id="KVG56405.1"/>
    </source>
</evidence>